<evidence type="ECO:0000256" key="5">
    <source>
        <dbReference type="HAMAP-Rule" id="MF_00765"/>
    </source>
</evidence>
<keyword evidence="2 5" id="KW-0690">Ribosome biogenesis</keyword>
<evidence type="ECO:0000313" key="8">
    <source>
        <dbReference type="Proteomes" id="UP000536534"/>
    </source>
</evidence>
<feature type="compositionally biased region" description="Acidic residues" evidence="6">
    <location>
        <begin position="184"/>
        <end position="198"/>
    </location>
</feature>
<feature type="region of interest" description="Disordered" evidence="6">
    <location>
        <begin position="176"/>
        <end position="198"/>
    </location>
</feature>
<dbReference type="Gene3D" id="1.10.60.30">
    <property type="entry name" value="PSPTO4464-like domains"/>
    <property type="match status" value="2"/>
</dbReference>
<comment type="subcellular location">
    <subcellularLocation>
        <location evidence="5">Cytoplasm</location>
    </subcellularLocation>
    <text evidence="5">Associates with late stage pre-50S ribosomal subunits.</text>
</comment>
<organism evidence="7 8">
    <name type="scientific">Thauera phenolivorans</name>
    <dbReference type="NCBI Taxonomy" id="1792543"/>
    <lineage>
        <taxon>Bacteria</taxon>
        <taxon>Pseudomonadati</taxon>
        <taxon>Pseudomonadota</taxon>
        <taxon>Betaproteobacteria</taxon>
        <taxon>Rhodocyclales</taxon>
        <taxon>Zoogloeaceae</taxon>
        <taxon>Thauera</taxon>
    </lineage>
</organism>
<dbReference type="InterPro" id="IPR023153">
    <property type="entry name" value="DarP_sf"/>
</dbReference>
<dbReference type="EMBL" id="JAAYYV010000235">
    <property type="protein sequence ID" value="NLF54558.1"/>
    <property type="molecule type" value="Genomic_DNA"/>
</dbReference>
<dbReference type="GO" id="GO:0043022">
    <property type="term" value="F:ribosome binding"/>
    <property type="evidence" value="ECO:0007669"/>
    <property type="project" value="UniProtKB-UniRule"/>
</dbReference>
<feature type="compositionally biased region" description="Basic and acidic residues" evidence="6">
    <location>
        <begin position="1"/>
        <end position="15"/>
    </location>
</feature>
<evidence type="ECO:0000256" key="6">
    <source>
        <dbReference type="SAM" id="MobiDB-lite"/>
    </source>
</evidence>
<dbReference type="GO" id="GO:0005829">
    <property type="term" value="C:cytosol"/>
    <property type="evidence" value="ECO:0007669"/>
    <property type="project" value="TreeGrafter"/>
</dbReference>
<evidence type="ECO:0000313" key="7">
    <source>
        <dbReference type="EMBL" id="NLF54558.1"/>
    </source>
</evidence>
<dbReference type="Pfam" id="PF04751">
    <property type="entry name" value="DarP"/>
    <property type="match status" value="1"/>
</dbReference>
<feature type="region of interest" description="Disordered" evidence="6">
    <location>
        <begin position="1"/>
        <end position="37"/>
    </location>
</feature>
<evidence type="ECO:0000256" key="2">
    <source>
        <dbReference type="ARBA" id="ARBA00022517"/>
    </source>
</evidence>
<evidence type="ECO:0000256" key="1">
    <source>
        <dbReference type="ARBA" id="ARBA00022490"/>
    </source>
</evidence>
<protein>
    <recommendedName>
        <fullName evidence="5">Dual-action ribosomal maturation protein DarP</fullName>
    </recommendedName>
    <alternativeName>
        <fullName evidence="5">Large ribosomal subunit assembly factor DarP</fullName>
    </alternativeName>
</protein>
<name>A0A7X7LWJ6_9RHOO</name>
<evidence type="ECO:0000256" key="4">
    <source>
        <dbReference type="ARBA" id="ARBA00022884"/>
    </source>
</evidence>
<dbReference type="HAMAP" id="MF_00765">
    <property type="entry name" value="DarP"/>
    <property type="match status" value="1"/>
</dbReference>
<dbReference type="GO" id="GO:0019843">
    <property type="term" value="F:rRNA binding"/>
    <property type="evidence" value="ECO:0007669"/>
    <property type="project" value="UniProtKB-UniRule"/>
</dbReference>
<gene>
    <name evidence="5" type="primary">darP</name>
    <name evidence="7" type="ORF">GX576_09250</name>
</gene>
<keyword evidence="1 5" id="KW-0963">Cytoplasm</keyword>
<proteinExistence type="inferred from homology"/>
<dbReference type="PIRSF" id="PIRSF016183">
    <property type="entry name" value="UCP016183"/>
    <property type="match status" value="1"/>
</dbReference>
<keyword evidence="4 5" id="KW-0694">RNA-binding</keyword>
<dbReference type="PANTHER" id="PTHR38101:SF1">
    <property type="entry name" value="UPF0307 PROTEIN YJGA"/>
    <property type="match status" value="1"/>
</dbReference>
<comment type="similarity">
    <text evidence="5">Belongs to the DarP family.</text>
</comment>
<dbReference type="GO" id="GO:1902626">
    <property type="term" value="P:assembly of large subunit precursor of preribosome"/>
    <property type="evidence" value="ECO:0007669"/>
    <property type="project" value="UniProtKB-UniRule"/>
</dbReference>
<accession>A0A7X7LWJ6</accession>
<dbReference type="PANTHER" id="PTHR38101">
    <property type="entry name" value="UPF0307 PROTEIN YJGA"/>
    <property type="match status" value="1"/>
</dbReference>
<dbReference type="NCBIfam" id="NF003593">
    <property type="entry name" value="PRK05255.1-1"/>
    <property type="match status" value="1"/>
</dbReference>
<evidence type="ECO:0000256" key="3">
    <source>
        <dbReference type="ARBA" id="ARBA00022730"/>
    </source>
</evidence>
<dbReference type="InterPro" id="IPR006839">
    <property type="entry name" value="DarP"/>
</dbReference>
<keyword evidence="3 5" id="KW-0699">rRNA-binding</keyword>
<comment type="function">
    <text evidence="5">Member of a network of 50S ribosomal subunit biogenesis factors which assembles along the 30S-50S interface, preventing incorrect 23S rRNA structures from forming. Promotes peptidyl transferase center (PTC) maturation.</text>
</comment>
<dbReference type="CDD" id="cd16331">
    <property type="entry name" value="YjgA-like"/>
    <property type="match status" value="1"/>
</dbReference>
<sequence length="198" mass="22752">MHSDSRHPPHHGGDEHTDENEYAGPSKSSRKREMEALQDLGRQLVELSTDRLRKVPLPENLYEAIRAAQGFKMEARRRQLQYIGKLMRNVDPAPIQAQLDVFNGNSAAEVARQHRLERLRADYLEDEKVLTTIADTWPGADLQHLRNLRRNALKEREQGKPPKAFRELFRVLRDLEAQASGSEAPDEASDPDREEDEE</sequence>
<reference evidence="7 8" key="1">
    <citation type="journal article" date="2020" name="Biotechnol. Biofuels">
        <title>New insights from the biogas microbiome by comprehensive genome-resolved metagenomics of nearly 1600 species originating from multiple anaerobic digesters.</title>
        <authorList>
            <person name="Campanaro S."/>
            <person name="Treu L."/>
            <person name="Rodriguez-R L.M."/>
            <person name="Kovalovszki A."/>
            <person name="Ziels R.M."/>
            <person name="Maus I."/>
            <person name="Zhu X."/>
            <person name="Kougias P.G."/>
            <person name="Basile A."/>
            <person name="Luo G."/>
            <person name="Schluter A."/>
            <person name="Konstantinidis K.T."/>
            <person name="Angelidaki I."/>
        </authorList>
    </citation>
    <scope>NUCLEOTIDE SEQUENCE [LARGE SCALE GENOMIC DNA]</scope>
    <source>
        <strain evidence="7">AS06rmzACSIP_256</strain>
    </source>
</reference>
<dbReference type="Proteomes" id="UP000536534">
    <property type="component" value="Unassembled WGS sequence"/>
</dbReference>
<dbReference type="AlphaFoldDB" id="A0A7X7LWJ6"/>
<dbReference type="SUPFAM" id="SSF158710">
    <property type="entry name" value="PSPTO4464-like"/>
    <property type="match status" value="1"/>
</dbReference>
<comment type="caution">
    <text evidence="7">The sequence shown here is derived from an EMBL/GenBank/DDBJ whole genome shotgun (WGS) entry which is preliminary data.</text>
</comment>